<dbReference type="AlphaFoldDB" id="A0A4Y8S6T4"/>
<accession>A0A4Y8S6T4</accession>
<sequence length="122" mass="13821">MKIARITGIIMMILICAAKSYGQQPDSSRRQSITYLSQHLKTDTATARLVNEIRERYKKALGQVMANGALSEQQKRNAIDGLIDDKNRKLEQLLSPLQRAKIIPATERRVAWRADSTARKNN</sequence>
<keyword evidence="2" id="KW-1185">Reference proteome</keyword>
<gene>
    <name evidence="1" type="ORF">E2R66_21245</name>
</gene>
<name>A0A4Y8S6T4_9SPHI</name>
<dbReference type="OrthoDB" id="799923at2"/>
<evidence type="ECO:0000313" key="2">
    <source>
        <dbReference type="Proteomes" id="UP000297540"/>
    </source>
</evidence>
<reference evidence="1 2" key="1">
    <citation type="journal article" date="2017" name="Int. J. Syst. Evol. Microbiol.">
        <title>Mucilaginibacterpsychrotolerans sp. nov., isolated from peatlands.</title>
        <authorList>
            <person name="Deng Y."/>
            <person name="Shen L."/>
            <person name="Xu B."/>
            <person name="Liu Y."/>
            <person name="Gu Z."/>
            <person name="Liu H."/>
            <person name="Zhou Y."/>
        </authorList>
    </citation>
    <scope>NUCLEOTIDE SEQUENCE [LARGE SCALE GENOMIC DNA]</scope>
    <source>
        <strain evidence="1 2">NH7-4</strain>
    </source>
</reference>
<dbReference type="EMBL" id="SOZE01000028">
    <property type="protein sequence ID" value="TFF34632.1"/>
    <property type="molecule type" value="Genomic_DNA"/>
</dbReference>
<protein>
    <submittedName>
        <fullName evidence="1">Uncharacterized protein</fullName>
    </submittedName>
</protein>
<organism evidence="1 2">
    <name type="scientific">Mucilaginibacter psychrotolerans</name>
    <dbReference type="NCBI Taxonomy" id="1524096"/>
    <lineage>
        <taxon>Bacteria</taxon>
        <taxon>Pseudomonadati</taxon>
        <taxon>Bacteroidota</taxon>
        <taxon>Sphingobacteriia</taxon>
        <taxon>Sphingobacteriales</taxon>
        <taxon>Sphingobacteriaceae</taxon>
        <taxon>Mucilaginibacter</taxon>
    </lineage>
</organism>
<dbReference type="RefSeq" id="WP_133234639.1">
    <property type="nucleotide sequence ID" value="NZ_SOZE01000028.1"/>
</dbReference>
<proteinExistence type="predicted"/>
<comment type="caution">
    <text evidence="1">The sequence shown here is derived from an EMBL/GenBank/DDBJ whole genome shotgun (WGS) entry which is preliminary data.</text>
</comment>
<evidence type="ECO:0000313" key="1">
    <source>
        <dbReference type="EMBL" id="TFF34632.1"/>
    </source>
</evidence>
<dbReference type="Proteomes" id="UP000297540">
    <property type="component" value="Unassembled WGS sequence"/>
</dbReference>